<organism evidence="2 3">
    <name type="scientific">Durusdinium trenchii</name>
    <dbReference type="NCBI Taxonomy" id="1381693"/>
    <lineage>
        <taxon>Eukaryota</taxon>
        <taxon>Sar</taxon>
        <taxon>Alveolata</taxon>
        <taxon>Dinophyceae</taxon>
        <taxon>Suessiales</taxon>
        <taxon>Symbiodiniaceae</taxon>
        <taxon>Durusdinium</taxon>
    </lineage>
</organism>
<evidence type="ECO:0000313" key="3">
    <source>
        <dbReference type="Proteomes" id="UP001642464"/>
    </source>
</evidence>
<dbReference type="EMBL" id="CAXAMM010011581">
    <property type="protein sequence ID" value="CAK9026571.1"/>
    <property type="molecule type" value="Genomic_DNA"/>
</dbReference>
<reference evidence="2 3" key="1">
    <citation type="submission" date="2024-02" db="EMBL/GenBank/DDBJ databases">
        <authorList>
            <person name="Chen Y."/>
            <person name="Shah S."/>
            <person name="Dougan E. K."/>
            <person name="Thang M."/>
            <person name="Chan C."/>
        </authorList>
    </citation>
    <scope>NUCLEOTIDE SEQUENCE [LARGE SCALE GENOMIC DNA]</scope>
</reference>
<feature type="chain" id="PRO_5046964070" evidence="1">
    <location>
        <begin position="25"/>
        <end position="215"/>
    </location>
</feature>
<evidence type="ECO:0000313" key="2">
    <source>
        <dbReference type="EMBL" id="CAK9026571.1"/>
    </source>
</evidence>
<feature type="signal peptide" evidence="1">
    <location>
        <begin position="1"/>
        <end position="24"/>
    </location>
</feature>
<comment type="caution">
    <text evidence="2">The sequence shown here is derived from an EMBL/GenBank/DDBJ whole genome shotgun (WGS) entry which is preliminary data.</text>
</comment>
<keyword evidence="3" id="KW-1185">Reference proteome</keyword>
<accession>A0ABP0KIV8</accession>
<sequence>MALGGWRSALRLALLGWLVLPAMGLDWVVASLYNGTDSCDANLLVENYQLNDPVDICSGWRRSYQVVSLPSSAAVASYCNDSDSADGLFQMEISPPETCISGRSLAGGGSAKWSGGNGSDLTYSSWSTSPLCEADPDSVLRGSGNELSYGSICSLNRYIDLTTQATAVSMPACILDSDCSDIPFETSASLAAAAWLAPTVLAQSLWWFVLNFQVD</sequence>
<proteinExistence type="predicted"/>
<name>A0ABP0KIV8_9DINO</name>
<dbReference type="Proteomes" id="UP001642464">
    <property type="component" value="Unassembled WGS sequence"/>
</dbReference>
<protein>
    <submittedName>
        <fullName evidence="2">Uncharacterized protein</fullName>
    </submittedName>
</protein>
<gene>
    <name evidence="2" type="ORF">SCF082_LOCUS17560</name>
</gene>
<evidence type="ECO:0000256" key="1">
    <source>
        <dbReference type="SAM" id="SignalP"/>
    </source>
</evidence>
<keyword evidence="1" id="KW-0732">Signal</keyword>